<evidence type="ECO:0008006" key="4">
    <source>
        <dbReference type="Google" id="ProtNLM"/>
    </source>
</evidence>
<dbReference type="EMBL" id="PHIG01000031">
    <property type="protein sequence ID" value="PJK29874.1"/>
    <property type="molecule type" value="Genomic_DNA"/>
</dbReference>
<reference evidence="2 3" key="1">
    <citation type="submission" date="2017-11" db="EMBL/GenBank/DDBJ databases">
        <title>Draft genome sequence of Rhizobiales bacterium SY3-13.</title>
        <authorList>
            <person name="Sun C."/>
        </authorList>
    </citation>
    <scope>NUCLEOTIDE SEQUENCE [LARGE SCALE GENOMIC DNA]</scope>
    <source>
        <strain evidence="2 3">SY3-13</strain>
    </source>
</reference>
<evidence type="ECO:0000313" key="3">
    <source>
        <dbReference type="Proteomes" id="UP000229498"/>
    </source>
</evidence>
<gene>
    <name evidence="2" type="ORF">CVT23_08850</name>
</gene>
<dbReference type="RefSeq" id="WP_109793151.1">
    <property type="nucleotide sequence ID" value="NZ_PHIG01000031.1"/>
</dbReference>
<proteinExistence type="predicted"/>
<dbReference type="Pfam" id="PF04403">
    <property type="entry name" value="PqiA"/>
    <property type="match status" value="1"/>
</dbReference>
<organism evidence="2 3">
    <name type="scientific">Minwuia thermotolerans</name>
    <dbReference type="NCBI Taxonomy" id="2056226"/>
    <lineage>
        <taxon>Bacteria</taxon>
        <taxon>Pseudomonadati</taxon>
        <taxon>Pseudomonadota</taxon>
        <taxon>Alphaproteobacteria</taxon>
        <taxon>Minwuiales</taxon>
        <taxon>Minwuiaceae</taxon>
        <taxon>Minwuia</taxon>
    </lineage>
</organism>
<feature type="transmembrane region" description="Helical" evidence="1">
    <location>
        <begin position="214"/>
        <end position="234"/>
    </location>
</feature>
<evidence type="ECO:0000256" key="1">
    <source>
        <dbReference type="SAM" id="Phobius"/>
    </source>
</evidence>
<feature type="transmembrane region" description="Helical" evidence="1">
    <location>
        <begin position="310"/>
        <end position="336"/>
    </location>
</feature>
<keyword evidence="3" id="KW-1185">Reference proteome</keyword>
<dbReference type="AlphaFoldDB" id="A0A2M9G2G2"/>
<dbReference type="OrthoDB" id="5372500at2"/>
<dbReference type="Proteomes" id="UP000229498">
    <property type="component" value="Unassembled WGS sequence"/>
</dbReference>
<evidence type="ECO:0000313" key="2">
    <source>
        <dbReference type="EMBL" id="PJK29874.1"/>
    </source>
</evidence>
<protein>
    <recommendedName>
        <fullName evidence="4">Paraquat-inducible protein A</fullName>
    </recommendedName>
</protein>
<feature type="transmembrane region" description="Helical" evidence="1">
    <location>
        <begin position="357"/>
        <end position="374"/>
    </location>
</feature>
<keyword evidence="1" id="KW-0472">Membrane</keyword>
<feature type="transmembrane region" description="Helical" evidence="1">
    <location>
        <begin position="240"/>
        <end position="261"/>
    </location>
</feature>
<keyword evidence="1" id="KW-1133">Transmembrane helix</keyword>
<name>A0A2M9G2G2_9PROT</name>
<keyword evidence="1" id="KW-0812">Transmembrane</keyword>
<feature type="transmembrane region" description="Helical" evidence="1">
    <location>
        <begin position="12"/>
        <end position="30"/>
    </location>
</feature>
<comment type="caution">
    <text evidence="2">The sequence shown here is derived from an EMBL/GenBank/DDBJ whole genome shotgun (WGS) entry which is preliminary data.</text>
</comment>
<feature type="transmembrane region" description="Helical" evidence="1">
    <location>
        <begin position="405"/>
        <end position="424"/>
    </location>
</feature>
<accession>A0A2M9G2G2</accession>
<dbReference type="InterPro" id="IPR007498">
    <property type="entry name" value="PqiA-like"/>
</dbReference>
<sequence>MRPALAHALHPVFGALLVAAILTASILLVGEAGRLSHWETQRAELDDIRYGALDADEWVARLTTVAAREIDEFEVTPENRPHIKALLTRLVDRLIVEVPRIMTSLEDGGDNLVERLFGSTANRTVELLVDASGLRGKAPEIADALIDELQQPETKKELVYMLHGALESVARDTFAEVDRSPLRHIEAAYGCASPAACRDTLGVRIENADRRATLLLAAMVAASLMLVLLAFVRFRTQPRFTASLLCIAAAALLYAGVGAPMIQIDARLAEMRFHLMGAAVNFENQVIYFQSKSILEVVEVLARTGQPDMLLVGGLIALFSIGFPLAKIIATALLAFRPGSGAPGPLLRFFAWHASKWAMADVFVVAMFMAYIGMRGLVGDQLGKLAAAERPLEVLTTNGTSLEPGFWAFLIFALYGILMAALVQRWREEPAADR</sequence>